<evidence type="ECO:0000259" key="3">
    <source>
        <dbReference type="Pfam" id="PF13304"/>
    </source>
</evidence>
<evidence type="ECO:0000259" key="2">
    <source>
        <dbReference type="Pfam" id="PF13175"/>
    </source>
</evidence>
<name>A0A5J5G1U6_9GAMM</name>
<feature type="domain" description="Endonuclease GajA/Old nuclease/RecF-like AAA" evidence="2">
    <location>
        <begin position="435"/>
        <end position="559"/>
    </location>
</feature>
<dbReference type="InterPro" id="IPR027417">
    <property type="entry name" value="P-loop_NTPase"/>
</dbReference>
<dbReference type="InterPro" id="IPR041685">
    <property type="entry name" value="AAA_GajA/Old/RecF-like"/>
</dbReference>
<dbReference type="InterPro" id="IPR022532">
    <property type="entry name" value="DUF3696"/>
</dbReference>
<proteinExistence type="predicted"/>
<dbReference type="Proteomes" id="UP000335415">
    <property type="component" value="Unassembled WGS sequence"/>
</dbReference>
<accession>A0A5J5G1U6</accession>
<organism evidence="4 5">
    <name type="scientific">Affinibrenneria salicis</name>
    <dbReference type="NCBI Taxonomy" id="2590031"/>
    <lineage>
        <taxon>Bacteria</taxon>
        <taxon>Pseudomonadati</taxon>
        <taxon>Pseudomonadota</taxon>
        <taxon>Gammaproteobacteria</taxon>
        <taxon>Enterobacterales</taxon>
        <taxon>Pectobacteriaceae</taxon>
        <taxon>Affinibrenneria</taxon>
    </lineage>
</organism>
<evidence type="ECO:0000313" key="5">
    <source>
        <dbReference type="Proteomes" id="UP000335415"/>
    </source>
</evidence>
<dbReference type="EMBL" id="VYKJ01000004">
    <property type="protein sequence ID" value="KAA9000462.1"/>
    <property type="molecule type" value="Genomic_DNA"/>
</dbReference>
<feature type="domain" description="ATPase AAA-type core" evidence="3">
    <location>
        <begin position="26"/>
        <end position="94"/>
    </location>
</feature>
<dbReference type="Pfam" id="PF13304">
    <property type="entry name" value="AAA_21"/>
    <property type="match status" value="1"/>
</dbReference>
<evidence type="ECO:0000259" key="1">
    <source>
        <dbReference type="Pfam" id="PF12476"/>
    </source>
</evidence>
<dbReference type="AlphaFoldDB" id="A0A5J5G1U6"/>
<dbReference type="Pfam" id="PF13175">
    <property type="entry name" value="AAA_15"/>
    <property type="match status" value="1"/>
</dbReference>
<protein>
    <submittedName>
        <fullName evidence="4">DUF3696 domain-containing protein</fullName>
    </submittedName>
</protein>
<dbReference type="Pfam" id="PF12476">
    <property type="entry name" value="DUF3696"/>
    <property type="match status" value="1"/>
</dbReference>
<dbReference type="PANTHER" id="PTHR43581:SF2">
    <property type="entry name" value="EXCINUCLEASE ATPASE SUBUNIT"/>
    <property type="match status" value="1"/>
</dbReference>
<evidence type="ECO:0000313" key="4">
    <source>
        <dbReference type="EMBL" id="KAA9000462.1"/>
    </source>
</evidence>
<gene>
    <name evidence="4" type="ORF">FJU30_09430</name>
</gene>
<feature type="domain" description="DUF3696" evidence="1">
    <location>
        <begin position="578"/>
        <end position="620"/>
    </location>
</feature>
<dbReference type="RefSeq" id="WP_150434730.1">
    <property type="nucleotide sequence ID" value="NZ_VYKJ01000004.1"/>
</dbReference>
<dbReference type="SUPFAM" id="SSF52540">
    <property type="entry name" value="P-loop containing nucleoside triphosphate hydrolases"/>
    <property type="match status" value="1"/>
</dbReference>
<dbReference type="InterPro" id="IPR051396">
    <property type="entry name" value="Bact_Antivir_Def_Nuclease"/>
</dbReference>
<sequence>MINNILVKNFKALNTNDAIDVSSCLFLCGPNSSGKSSFIQALLMIAQTFSEQFISNRIVLNGNLTRLGSFSELKNHNTNENNIFISFDLFPEHNSSIQEESLDKITFAFSFGEIKHNTPNDDYHPAISALKIMAVQYSDSSSTEEKVILSINWNKNIQNDSELANIELSSRDNLNLEKVFPDFKFTDISDFEGILPAKLTLEYDISKKISQDLIPYIIDEHKYFVKKTISSEQEKIELSNLLIPRELSKLIFNKIEKKIQEIKEKINIPQEIIDYKRKNKKSSSFIELENFKESFISINYHLTPDEIPTHFLETNIHIKEWQFFVSNLSDSVRQQLIILLDENRVELQELWYSLSDKKTSYAKYSLPILERIRKDITYFFSKSLKYLGPLRNAPQPVYTTNQYDLDSVGLKGEFTASILYRRQSEIITYNSPILYNKSQNIKFEEKEESLYDACISWLSYLGVLEDISINDRGNLGYDLQVKTPDDKKFQDLTHVGVGVSQVLPIVVILLLSKKNDTLIFEQPELHLHPKIQSRLCDLFLATAMLGRQCIIETHSEYMINRLRLRIAQAPDELYIKKYSLYFINKNQGISDFKKIRINKFGAIPDWPDDFFDQTEREIERIFIAASQKNNKEKNKRFDKNANY</sequence>
<dbReference type="InterPro" id="IPR003959">
    <property type="entry name" value="ATPase_AAA_core"/>
</dbReference>
<comment type="caution">
    <text evidence="4">The sequence shown here is derived from an EMBL/GenBank/DDBJ whole genome shotgun (WGS) entry which is preliminary data.</text>
</comment>
<reference evidence="4 5" key="1">
    <citation type="submission" date="2019-09" db="EMBL/GenBank/DDBJ databases">
        <authorList>
            <person name="Li Y."/>
        </authorList>
    </citation>
    <scope>NUCLEOTIDE SEQUENCE [LARGE SCALE GENOMIC DNA]</scope>
    <source>
        <strain evidence="4 5">L3-3HA</strain>
    </source>
</reference>
<keyword evidence="5" id="KW-1185">Reference proteome</keyword>
<dbReference type="Gene3D" id="3.40.50.300">
    <property type="entry name" value="P-loop containing nucleotide triphosphate hydrolases"/>
    <property type="match status" value="1"/>
</dbReference>
<dbReference type="OrthoDB" id="3322489at2"/>
<dbReference type="PANTHER" id="PTHR43581">
    <property type="entry name" value="ATP/GTP PHOSPHATASE"/>
    <property type="match status" value="1"/>
</dbReference>